<organism evidence="2 3">
    <name type="scientific">Streptomyces melanosporofaciens</name>
    <dbReference type="NCBI Taxonomy" id="67327"/>
    <lineage>
        <taxon>Bacteria</taxon>
        <taxon>Bacillati</taxon>
        <taxon>Actinomycetota</taxon>
        <taxon>Actinomycetes</taxon>
        <taxon>Kitasatosporales</taxon>
        <taxon>Streptomycetaceae</taxon>
        <taxon>Streptomyces</taxon>
        <taxon>Streptomyces violaceusniger group</taxon>
    </lineage>
</organism>
<dbReference type="Pfam" id="PF01966">
    <property type="entry name" value="HD"/>
    <property type="match status" value="1"/>
</dbReference>
<dbReference type="InterPro" id="IPR003607">
    <property type="entry name" value="HD/PDEase_dom"/>
</dbReference>
<dbReference type="RefSeq" id="WP_093469362.1">
    <property type="nucleotide sequence ID" value="NZ_FNST01000002.1"/>
</dbReference>
<protein>
    <recommendedName>
        <fullName evidence="1">HD domain-containing protein</fullName>
    </recommendedName>
</protein>
<dbReference type="Gene3D" id="1.10.3210.10">
    <property type="entry name" value="Hypothetical protein af1432"/>
    <property type="match status" value="1"/>
</dbReference>
<dbReference type="EMBL" id="FNST01000002">
    <property type="protein sequence ID" value="SED52829.1"/>
    <property type="molecule type" value="Genomic_DNA"/>
</dbReference>
<gene>
    <name evidence="2" type="ORF">SAMN04490356_8840</name>
</gene>
<keyword evidence="3" id="KW-1185">Reference proteome</keyword>
<feature type="domain" description="HD" evidence="1">
    <location>
        <begin position="26"/>
        <end position="145"/>
    </location>
</feature>
<dbReference type="CDD" id="cd00077">
    <property type="entry name" value="HDc"/>
    <property type="match status" value="1"/>
</dbReference>
<proteinExistence type="predicted"/>
<reference evidence="3" key="1">
    <citation type="submission" date="2016-10" db="EMBL/GenBank/DDBJ databases">
        <authorList>
            <person name="Varghese N."/>
            <person name="Submissions S."/>
        </authorList>
    </citation>
    <scope>NUCLEOTIDE SEQUENCE [LARGE SCALE GENOMIC DNA]</scope>
    <source>
        <strain evidence="3">DSM 40318</strain>
    </source>
</reference>
<sequence>MILPTVDEVRALHEKYAPTREALDLVYTHCEIVCHIAEQLMARAGLRLDASLVRAGALLHDIGVYRLHGPTGRLDEANYIRHGVLGHEVLRQEGFPESLCRFCSHHTGVGITRDDIRVRKLDLPPADYTADTTEEQLVMYADKFHSKTSPPKFLTADSYAIYVRRFGGDKVDAFQLLRVRFGEPDLMSLQARYGHPLS</sequence>
<dbReference type="InterPro" id="IPR006674">
    <property type="entry name" value="HD_domain"/>
</dbReference>
<name>A0A1H5BE01_STRMJ</name>
<dbReference type="NCBIfam" id="TIGR00277">
    <property type="entry name" value="HDIG"/>
    <property type="match status" value="1"/>
</dbReference>
<dbReference type="SUPFAM" id="SSF109604">
    <property type="entry name" value="HD-domain/PDEase-like"/>
    <property type="match status" value="1"/>
</dbReference>
<accession>A0A1H5BE01</accession>
<evidence type="ECO:0000259" key="1">
    <source>
        <dbReference type="Pfam" id="PF01966"/>
    </source>
</evidence>
<dbReference type="InterPro" id="IPR006675">
    <property type="entry name" value="HDIG_dom"/>
</dbReference>
<evidence type="ECO:0000313" key="2">
    <source>
        <dbReference type="EMBL" id="SED52829.1"/>
    </source>
</evidence>
<dbReference type="AlphaFoldDB" id="A0A1H5BE01"/>
<dbReference type="Proteomes" id="UP000198609">
    <property type="component" value="Unassembled WGS sequence"/>
</dbReference>
<evidence type="ECO:0000313" key="3">
    <source>
        <dbReference type="Proteomes" id="UP000198609"/>
    </source>
</evidence>